<sequence>MVKAMHIEFTRPFVTARPVPLPSDAAFVVVHSGIKSKKAVGNKFNHRVAECRLAARNHIPCLNGNVNPSGSLVFLPDLASR</sequence>
<dbReference type="EMBL" id="CAAALY010003061">
    <property type="protein sequence ID" value="VEL08071.1"/>
    <property type="molecule type" value="Genomic_DNA"/>
</dbReference>
<keyword evidence="2" id="KW-1185">Reference proteome</keyword>
<gene>
    <name evidence="1" type="ORF">PXEA_LOCUS1511</name>
</gene>
<dbReference type="Gene3D" id="3.30.70.3170">
    <property type="match status" value="1"/>
</dbReference>
<proteinExistence type="predicted"/>
<dbReference type="OrthoDB" id="187738at2759"/>
<organism evidence="1 2">
    <name type="scientific">Protopolystoma xenopodis</name>
    <dbReference type="NCBI Taxonomy" id="117903"/>
    <lineage>
        <taxon>Eukaryota</taxon>
        <taxon>Metazoa</taxon>
        <taxon>Spiralia</taxon>
        <taxon>Lophotrochozoa</taxon>
        <taxon>Platyhelminthes</taxon>
        <taxon>Monogenea</taxon>
        <taxon>Polyopisthocotylea</taxon>
        <taxon>Polystomatidea</taxon>
        <taxon>Polystomatidae</taxon>
        <taxon>Protopolystoma</taxon>
    </lineage>
</organism>
<comment type="caution">
    <text evidence="1">The sequence shown here is derived from an EMBL/GenBank/DDBJ whole genome shotgun (WGS) entry which is preliminary data.</text>
</comment>
<evidence type="ECO:0000313" key="2">
    <source>
        <dbReference type="Proteomes" id="UP000784294"/>
    </source>
</evidence>
<dbReference type="Gene3D" id="3.30.230.10">
    <property type="match status" value="1"/>
</dbReference>
<evidence type="ECO:0000313" key="1">
    <source>
        <dbReference type="EMBL" id="VEL08071.1"/>
    </source>
</evidence>
<dbReference type="AlphaFoldDB" id="A0A3S5BLI3"/>
<protein>
    <submittedName>
        <fullName evidence="1">Uncharacterized protein</fullName>
    </submittedName>
</protein>
<name>A0A3S5BLI3_9PLAT</name>
<accession>A0A3S5BLI3</accession>
<dbReference type="Gene3D" id="1.20.1440.340">
    <property type="match status" value="1"/>
</dbReference>
<dbReference type="InterPro" id="IPR014721">
    <property type="entry name" value="Ribsml_uS5_D2-typ_fold_subgr"/>
</dbReference>
<dbReference type="Proteomes" id="UP000784294">
    <property type="component" value="Unassembled WGS sequence"/>
</dbReference>
<reference evidence="1" key="1">
    <citation type="submission" date="2018-11" db="EMBL/GenBank/DDBJ databases">
        <authorList>
            <consortium name="Pathogen Informatics"/>
        </authorList>
    </citation>
    <scope>NUCLEOTIDE SEQUENCE</scope>
</reference>